<evidence type="ECO:0000313" key="1">
    <source>
        <dbReference type="EMBL" id="KKL46237.1"/>
    </source>
</evidence>
<reference evidence="1" key="1">
    <citation type="journal article" date="2015" name="Nature">
        <title>Complex archaea that bridge the gap between prokaryotes and eukaryotes.</title>
        <authorList>
            <person name="Spang A."/>
            <person name="Saw J.H."/>
            <person name="Jorgensen S.L."/>
            <person name="Zaremba-Niedzwiedzka K."/>
            <person name="Martijn J."/>
            <person name="Lind A.E."/>
            <person name="van Eijk R."/>
            <person name="Schleper C."/>
            <person name="Guy L."/>
            <person name="Ettema T.J."/>
        </authorList>
    </citation>
    <scope>NUCLEOTIDE SEQUENCE</scope>
</reference>
<proteinExistence type="predicted"/>
<name>A0A0F9F582_9ZZZZ</name>
<dbReference type="AlphaFoldDB" id="A0A0F9F582"/>
<comment type="caution">
    <text evidence="1">The sequence shown here is derived from an EMBL/GenBank/DDBJ whole genome shotgun (WGS) entry which is preliminary data.</text>
</comment>
<dbReference type="EMBL" id="LAZR01034108">
    <property type="protein sequence ID" value="KKL46237.1"/>
    <property type="molecule type" value="Genomic_DNA"/>
</dbReference>
<organism evidence="1">
    <name type="scientific">marine sediment metagenome</name>
    <dbReference type="NCBI Taxonomy" id="412755"/>
    <lineage>
        <taxon>unclassified sequences</taxon>
        <taxon>metagenomes</taxon>
        <taxon>ecological metagenomes</taxon>
    </lineage>
</organism>
<protein>
    <submittedName>
        <fullName evidence="1">Uncharacterized protein</fullName>
    </submittedName>
</protein>
<accession>A0A0F9F582</accession>
<sequence length="324" mass="36852">MPKTNPQIIQNTILERFNTEKRVLTKKDLVRLTKFTNRCVKDALTILETEKFLHRDTSGYQLIKTLKSVEVPPNLPEQHGDINTDVLSIFDSLKGENLNSTNLMGFLDEKYNQRQIKNCLARLVRKSSLVKIDRRLYTLPGEIKKPMVIKPALPGPYGTGLYRLMRTLFSSLPSPFNSKQFIDLVPDTYSNRQIRNGIDYLVTTGELMRLRQGIYTVVNKKAIVSEITTEGVIAKATNYSPIHVGIAFAIRKVLPNMPTQFNSKLLIETIPETFTKQQLRNGIFHLVQVGEIIKIKKALYPAVPQKSWGKKEIVSEVNVGDILE</sequence>
<gene>
    <name evidence="1" type="ORF">LCGC14_2347560</name>
</gene>